<gene>
    <name evidence="3" type="ORF">ABIE04_000541</name>
</gene>
<dbReference type="InterPro" id="IPR014710">
    <property type="entry name" value="RmlC-like_jellyroll"/>
</dbReference>
<keyword evidence="1" id="KW-0479">Metal-binding</keyword>
<dbReference type="InterPro" id="IPR011051">
    <property type="entry name" value="RmlC_Cupin_sf"/>
</dbReference>
<dbReference type="SUPFAM" id="SSF51182">
    <property type="entry name" value="RmlC-like cupins"/>
    <property type="match status" value="1"/>
</dbReference>
<keyword evidence="4" id="KW-1185">Reference proteome</keyword>
<evidence type="ECO:0000313" key="4">
    <source>
        <dbReference type="Proteomes" id="UP001549251"/>
    </source>
</evidence>
<dbReference type="InterPro" id="IPR051610">
    <property type="entry name" value="GPI/OXD"/>
</dbReference>
<dbReference type="EMBL" id="JBEPSD010000001">
    <property type="protein sequence ID" value="MET4568214.1"/>
    <property type="molecule type" value="Genomic_DNA"/>
</dbReference>
<organism evidence="3 4">
    <name type="scientific">Rhodanobacter soli</name>
    <dbReference type="NCBI Taxonomy" id="590609"/>
    <lineage>
        <taxon>Bacteria</taxon>
        <taxon>Pseudomonadati</taxon>
        <taxon>Pseudomonadota</taxon>
        <taxon>Gammaproteobacteria</taxon>
        <taxon>Lysobacterales</taxon>
        <taxon>Rhodanobacteraceae</taxon>
        <taxon>Rhodanobacter</taxon>
    </lineage>
</organism>
<dbReference type="Proteomes" id="UP001549251">
    <property type="component" value="Unassembled WGS sequence"/>
</dbReference>
<feature type="domain" description="Cupin type-2" evidence="2">
    <location>
        <begin position="34"/>
        <end position="101"/>
    </location>
</feature>
<comment type="caution">
    <text evidence="3">The sequence shown here is derived from an EMBL/GenBank/DDBJ whole genome shotgun (WGS) entry which is preliminary data.</text>
</comment>
<dbReference type="Gene3D" id="2.60.120.10">
    <property type="entry name" value="Jelly Rolls"/>
    <property type="match status" value="1"/>
</dbReference>
<dbReference type="RefSeq" id="WP_354547052.1">
    <property type="nucleotide sequence ID" value="NZ_JBEPSD010000001.1"/>
</dbReference>
<name>A0ABV2PT58_9GAMM</name>
<dbReference type="PANTHER" id="PTHR35848:SF9">
    <property type="entry name" value="SLL1358 PROTEIN"/>
    <property type="match status" value="1"/>
</dbReference>
<sequence>MAAVSTANAQHYHWGDACDGWHLLAGDDLSVIEERMPPGTVEQRHRHARARQFFYVLEGMATLEVEGVAHPLRRGEGLHVPPGAAHQMRNDSTADVRFLVVSAPKSHGDRTPAPRVDGAA</sequence>
<evidence type="ECO:0000313" key="3">
    <source>
        <dbReference type="EMBL" id="MET4568214.1"/>
    </source>
</evidence>
<dbReference type="PANTHER" id="PTHR35848">
    <property type="entry name" value="OXALATE-BINDING PROTEIN"/>
    <property type="match status" value="1"/>
</dbReference>
<accession>A0ABV2PT58</accession>
<evidence type="ECO:0000256" key="1">
    <source>
        <dbReference type="ARBA" id="ARBA00022723"/>
    </source>
</evidence>
<protein>
    <submittedName>
        <fullName evidence="3">Mannose-6-phosphate isomerase-like protein (Cupin superfamily)</fullName>
    </submittedName>
</protein>
<reference evidence="3 4" key="1">
    <citation type="submission" date="2024-06" db="EMBL/GenBank/DDBJ databases">
        <title>Sorghum-associated microbial communities from plants grown in Nebraska, USA.</title>
        <authorList>
            <person name="Schachtman D."/>
        </authorList>
    </citation>
    <scope>NUCLEOTIDE SEQUENCE [LARGE SCALE GENOMIC DNA]</scope>
    <source>
        <strain evidence="3 4">1757</strain>
    </source>
</reference>
<evidence type="ECO:0000259" key="2">
    <source>
        <dbReference type="Pfam" id="PF07883"/>
    </source>
</evidence>
<proteinExistence type="predicted"/>
<dbReference type="InterPro" id="IPR013096">
    <property type="entry name" value="Cupin_2"/>
</dbReference>
<dbReference type="Pfam" id="PF07883">
    <property type="entry name" value="Cupin_2"/>
    <property type="match status" value="1"/>
</dbReference>